<name>A0ACB6RIL7_9PLEO</name>
<protein>
    <submittedName>
        <fullName evidence="1">Carbonic anhydrase</fullName>
    </submittedName>
</protein>
<reference evidence="1" key="1">
    <citation type="journal article" date="2020" name="Stud. Mycol.">
        <title>101 Dothideomycetes genomes: a test case for predicting lifestyles and emergence of pathogens.</title>
        <authorList>
            <person name="Haridas S."/>
            <person name="Albert R."/>
            <person name="Binder M."/>
            <person name="Bloem J."/>
            <person name="Labutti K."/>
            <person name="Salamov A."/>
            <person name="Andreopoulos B."/>
            <person name="Baker S."/>
            <person name="Barry K."/>
            <person name="Bills G."/>
            <person name="Bluhm B."/>
            <person name="Cannon C."/>
            <person name="Castanera R."/>
            <person name="Culley D."/>
            <person name="Daum C."/>
            <person name="Ezra D."/>
            <person name="Gonzalez J."/>
            <person name="Henrissat B."/>
            <person name="Kuo A."/>
            <person name="Liang C."/>
            <person name="Lipzen A."/>
            <person name="Lutzoni F."/>
            <person name="Magnuson J."/>
            <person name="Mondo S."/>
            <person name="Nolan M."/>
            <person name="Ohm R."/>
            <person name="Pangilinan J."/>
            <person name="Park H.-J."/>
            <person name="Ramirez L."/>
            <person name="Alfaro M."/>
            <person name="Sun H."/>
            <person name="Tritt A."/>
            <person name="Yoshinaga Y."/>
            <person name="Zwiers L.-H."/>
            <person name="Turgeon B."/>
            <person name="Goodwin S."/>
            <person name="Spatafora J."/>
            <person name="Crous P."/>
            <person name="Grigoriev I."/>
        </authorList>
    </citation>
    <scope>NUCLEOTIDE SEQUENCE</scope>
    <source>
        <strain evidence="1">CBS 525.71</strain>
    </source>
</reference>
<proteinExistence type="predicted"/>
<feature type="non-terminal residue" evidence="1">
    <location>
        <position position="1"/>
    </location>
</feature>
<dbReference type="EMBL" id="MU006753">
    <property type="protein sequence ID" value="KAF2621583.1"/>
    <property type="molecule type" value="Genomic_DNA"/>
</dbReference>
<organism evidence="1 2">
    <name type="scientific">Macroventuria anomochaeta</name>
    <dbReference type="NCBI Taxonomy" id="301207"/>
    <lineage>
        <taxon>Eukaryota</taxon>
        <taxon>Fungi</taxon>
        <taxon>Dikarya</taxon>
        <taxon>Ascomycota</taxon>
        <taxon>Pezizomycotina</taxon>
        <taxon>Dothideomycetes</taxon>
        <taxon>Pleosporomycetidae</taxon>
        <taxon>Pleosporales</taxon>
        <taxon>Pleosporineae</taxon>
        <taxon>Didymellaceae</taxon>
        <taxon>Macroventuria</taxon>
    </lineage>
</organism>
<gene>
    <name evidence="1" type="ORF">BU25DRAFT_354114</name>
</gene>
<evidence type="ECO:0000313" key="2">
    <source>
        <dbReference type="Proteomes" id="UP000799754"/>
    </source>
</evidence>
<dbReference type="Proteomes" id="UP000799754">
    <property type="component" value="Unassembled WGS sequence"/>
</dbReference>
<keyword evidence="2" id="KW-1185">Reference proteome</keyword>
<sequence length="194" mass="21364">VLADPLERLATGNAYYANKTTSKNPGAFTVLSQGETPQILWLSCADSRIPETTVCHCKPGGIFVYRDIANTIHVDDINPASVVEYAVTHRKVNKVVVCGHTTCGGTTESLTDVDLGETLNKWLHLLRELRRKHRAEPDALDDGVRAARVAELNVHQSIDVLRKYPAIRIAIMEQGLTIHGLIYDLATGQLKVLE</sequence>
<comment type="caution">
    <text evidence="1">The sequence shown here is derived from an EMBL/GenBank/DDBJ whole genome shotgun (WGS) entry which is preliminary data.</text>
</comment>
<accession>A0ACB6RIL7</accession>
<evidence type="ECO:0000313" key="1">
    <source>
        <dbReference type="EMBL" id="KAF2621583.1"/>
    </source>
</evidence>